<feature type="region of interest" description="Disordered" evidence="2">
    <location>
        <begin position="332"/>
        <end position="358"/>
    </location>
</feature>
<feature type="transmembrane region" description="Helical" evidence="3">
    <location>
        <begin position="229"/>
        <end position="262"/>
    </location>
</feature>
<feature type="transmembrane region" description="Helical" evidence="3">
    <location>
        <begin position="274"/>
        <end position="293"/>
    </location>
</feature>
<accession>A0A5B8IJG4</accession>
<name>A0A5B8IJG4_9MICC</name>
<dbReference type="EMBL" id="CP102487">
    <property type="protein sequence ID" value="UUX58529.1"/>
    <property type="molecule type" value="Genomic_DNA"/>
</dbReference>
<feature type="coiled-coil region" evidence="1">
    <location>
        <begin position="160"/>
        <end position="187"/>
    </location>
</feature>
<evidence type="ECO:0000313" key="7">
    <source>
        <dbReference type="Proteomes" id="UP001060018"/>
    </source>
</evidence>
<evidence type="ECO:0000313" key="5">
    <source>
        <dbReference type="EMBL" id="UUX58529.1"/>
    </source>
</evidence>
<keyword evidence="6" id="KW-1185">Reference proteome</keyword>
<evidence type="ECO:0000256" key="1">
    <source>
        <dbReference type="SAM" id="Coils"/>
    </source>
</evidence>
<dbReference type="RefSeq" id="WP_146276431.1">
    <property type="nucleotide sequence ID" value="NZ_CP042260.1"/>
</dbReference>
<keyword evidence="3" id="KW-0812">Transmembrane</keyword>
<reference evidence="4 6" key="1">
    <citation type="submission" date="2019-07" db="EMBL/GenBank/DDBJ databases">
        <title>Complete Genome Sequence of drought tolerant Plant Growth-Promoting Rhizobacterium Glutamicibacter halophytocola DR408.</title>
        <authorList>
            <person name="Nishu S.D."/>
            <person name="Lee T.K."/>
        </authorList>
    </citation>
    <scope>NUCLEOTIDE SEQUENCE [LARGE SCALE GENOMIC DNA]</scope>
    <source>
        <strain evidence="4 6">DR408</strain>
    </source>
</reference>
<keyword evidence="3" id="KW-0472">Membrane</keyword>
<protein>
    <submittedName>
        <fullName evidence="5">TrbC/VirB2 family protein</fullName>
    </submittedName>
</protein>
<proteinExistence type="predicted"/>
<organism evidence="5 7">
    <name type="scientific">Glutamicibacter halophytocola</name>
    <dbReference type="NCBI Taxonomy" id="1933880"/>
    <lineage>
        <taxon>Bacteria</taxon>
        <taxon>Bacillati</taxon>
        <taxon>Actinomycetota</taxon>
        <taxon>Actinomycetes</taxon>
        <taxon>Micrococcales</taxon>
        <taxon>Micrococcaceae</taxon>
        <taxon>Glutamicibacter</taxon>
    </lineage>
</organism>
<dbReference type="EMBL" id="CP042260">
    <property type="protein sequence ID" value="QDY66422.1"/>
    <property type="molecule type" value="Genomic_DNA"/>
</dbReference>
<evidence type="ECO:0000256" key="3">
    <source>
        <dbReference type="SAM" id="Phobius"/>
    </source>
</evidence>
<sequence length="451" mass="49576">MTLQSPITGESLELIDGDAEDIHRHAMELIRSSEAMDRAANRLEDISNGTTDLISEAITKVRESAEEVFPDLRKAAIRYNGTGEALKNYASELASVQGAFARCTAQGGADTYASLSTLIEDIQEANTTAESKRNLEDDAQGLVNEHDGFLGMGEGTDEQKEDAAEGLKDAQTARQNAEDELEELWGKFDGRVSYWEDAYDEAVGKIEDAFEAAGNDDTTMQLIGDILNYVALGAAILAIFVTGPFALVLGAIALVASVIVLGMEIYKMAVGDGSWSDLAFAIIGLVPFGRVFGKVFSSFGKGSKGFFKALTKTRTSSAKGIVRSSVKSVGRRPRMTRVKGKGPRRQQIRRQNDVKKQRFTDAHNRRKDAYMEGFEDSFSKNKFKMFVTYALDGGAAKQRALAEYVTNNPHQVTRRAEQWAEKMSVIAKREEFGQWVISAGLFKLQNEINKK</sequence>
<evidence type="ECO:0000313" key="4">
    <source>
        <dbReference type="EMBL" id="QDY66422.1"/>
    </source>
</evidence>
<evidence type="ECO:0000313" key="6">
    <source>
        <dbReference type="Proteomes" id="UP000320717"/>
    </source>
</evidence>
<keyword evidence="1" id="KW-0175">Coiled coil</keyword>
<evidence type="ECO:0000256" key="2">
    <source>
        <dbReference type="SAM" id="MobiDB-lite"/>
    </source>
</evidence>
<keyword evidence="3" id="KW-1133">Transmembrane helix</keyword>
<dbReference type="OrthoDB" id="4966056at2"/>
<dbReference type="Proteomes" id="UP001060018">
    <property type="component" value="Chromosome"/>
</dbReference>
<dbReference type="AlphaFoldDB" id="A0A5B8IJG4"/>
<gene>
    <name evidence="4" type="ORF">FQA45_08845</name>
    <name evidence="5" type="ORF">NUH22_14685</name>
</gene>
<reference evidence="5" key="2">
    <citation type="journal article" date="2022" name="Pest Manag. Sci.">
        <title>Glutamicibacter halophytocola-mediated host fitness of potato tuber moth on Solanaceae crops.</title>
        <authorList>
            <person name="Wang W."/>
            <person name="Xiao G."/>
            <person name="Du G."/>
            <person name="Chang L."/>
            <person name="Yang Y."/>
            <person name="Ye J."/>
            <person name="Chen B."/>
        </authorList>
    </citation>
    <scope>NUCLEOTIDE SEQUENCE</scope>
    <source>
        <strain evidence="5">S2</strain>
    </source>
</reference>
<dbReference type="Proteomes" id="UP000320717">
    <property type="component" value="Chromosome"/>
</dbReference>
<feature type="compositionally biased region" description="Basic residues" evidence="2">
    <location>
        <begin position="332"/>
        <end position="348"/>
    </location>
</feature>